<name>A0ABR6VLM6_9FIRM</name>
<accession>A0ABR6VLM6</accession>
<dbReference type="Proteomes" id="UP000606870">
    <property type="component" value="Unassembled WGS sequence"/>
</dbReference>
<dbReference type="InterPro" id="IPR016621">
    <property type="entry name" value="UCP014543"/>
</dbReference>
<comment type="caution">
    <text evidence="1">The sequence shown here is derived from an EMBL/GenBank/DDBJ whole genome shotgun (WGS) entry which is preliminary data.</text>
</comment>
<protein>
    <submittedName>
        <fullName evidence="1">DUF3783 domain-containing protein</fullName>
    </submittedName>
</protein>
<proteinExistence type="predicted"/>
<sequence>MILAVNFTPERLKQLKLLGMLTKAQVKAVTEEEKDETVGKVLGLTDEEIEEIAAMKTETTEGNEKVHENVGEDEQLEPVTKEALILCGFDNQNVNLLLDSIRRGRLKNVPLKAMLTPNNISWSIHTILQELNKEHEYFKNMKKKGK</sequence>
<keyword evidence="2" id="KW-1185">Reference proteome</keyword>
<gene>
    <name evidence="1" type="ORF">H8J70_07815</name>
</gene>
<dbReference type="EMBL" id="JACOGK010000020">
    <property type="protein sequence ID" value="MBC3537156.1"/>
    <property type="molecule type" value="Genomic_DNA"/>
</dbReference>
<organism evidence="1 2">
    <name type="scientific">Megasphaera hominis</name>
    <dbReference type="NCBI Taxonomy" id="159836"/>
    <lineage>
        <taxon>Bacteria</taxon>
        <taxon>Bacillati</taxon>
        <taxon>Bacillota</taxon>
        <taxon>Negativicutes</taxon>
        <taxon>Veillonellales</taxon>
        <taxon>Veillonellaceae</taxon>
        <taxon>Megasphaera</taxon>
    </lineage>
</organism>
<reference evidence="1 2" key="1">
    <citation type="submission" date="2020-08" db="EMBL/GenBank/DDBJ databases">
        <authorList>
            <person name="Liu C."/>
            <person name="Sun Q."/>
        </authorList>
    </citation>
    <scope>NUCLEOTIDE SEQUENCE [LARGE SCALE GENOMIC DNA]</scope>
    <source>
        <strain evidence="1 2">NSJ-59</strain>
    </source>
</reference>
<evidence type="ECO:0000313" key="1">
    <source>
        <dbReference type="EMBL" id="MBC3537156.1"/>
    </source>
</evidence>
<evidence type="ECO:0000313" key="2">
    <source>
        <dbReference type="Proteomes" id="UP000606870"/>
    </source>
</evidence>
<dbReference type="Pfam" id="PF12646">
    <property type="entry name" value="DUF3783"/>
    <property type="match status" value="1"/>
</dbReference>